<organism evidence="2">
    <name type="scientific">marine metagenome</name>
    <dbReference type="NCBI Taxonomy" id="408172"/>
    <lineage>
        <taxon>unclassified sequences</taxon>
        <taxon>metagenomes</taxon>
        <taxon>ecological metagenomes</taxon>
    </lineage>
</organism>
<sequence length="41" mass="4508">MFEETKKKSMKGSRKSLIKEGHRRSTIKVIADCAGVNQGTG</sequence>
<evidence type="ECO:0008006" key="3">
    <source>
        <dbReference type="Google" id="ProtNLM"/>
    </source>
</evidence>
<feature type="region of interest" description="Disordered" evidence="1">
    <location>
        <begin position="1"/>
        <end position="23"/>
    </location>
</feature>
<accession>A0A381S0X4</accession>
<protein>
    <recommendedName>
        <fullName evidence="3">HTH tetR-type domain-containing protein</fullName>
    </recommendedName>
</protein>
<evidence type="ECO:0000256" key="1">
    <source>
        <dbReference type="SAM" id="MobiDB-lite"/>
    </source>
</evidence>
<dbReference type="AlphaFoldDB" id="A0A381S0X4"/>
<proteinExistence type="predicted"/>
<dbReference type="EMBL" id="UINC01002539">
    <property type="protein sequence ID" value="SUZ97765.1"/>
    <property type="molecule type" value="Genomic_DNA"/>
</dbReference>
<evidence type="ECO:0000313" key="2">
    <source>
        <dbReference type="EMBL" id="SUZ97765.1"/>
    </source>
</evidence>
<gene>
    <name evidence="2" type="ORF">METZ01_LOCUS50619</name>
</gene>
<feature type="compositionally biased region" description="Basic residues" evidence="1">
    <location>
        <begin position="8"/>
        <end position="23"/>
    </location>
</feature>
<name>A0A381S0X4_9ZZZZ</name>
<reference evidence="2" key="1">
    <citation type="submission" date="2018-05" db="EMBL/GenBank/DDBJ databases">
        <authorList>
            <person name="Lanie J.A."/>
            <person name="Ng W.-L."/>
            <person name="Kazmierczak K.M."/>
            <person name="Andrzejewski T.M."/>
            <person name="Davidsen T.M."/>
            <person name="Wayne K.J."/>
            <person name="Tettelin H."/>
            <person name="Glass J.I."/>
            <person name="Rusch D."/>
            <person name="Podicherti R."/>
            <person name="Tsui H.-C.T."/>
            <person name="Winkler M.E."/>
        </authorList>
    </citation>
    <scope>NUCLEOTIDE SEQUENCE</scope>
</reference>